<feature type="transmembrane region" description="Helical" evidence="1">
    <location>
        <begin position="332"/>
        <end position="348"/>
    </location>
</feature>
<gene>
    <name evidence="2" type="ORF">KDA27_24695</name>
</gene>
<protein>
    <submittedName>
        <fullName evidence="2">Efflux RND transporter permease subunit</fullName>
    </submittedName>
</protein>
<dbReference type="Gene3D" id="3.30.70.1440">
    <property type="entry name" value="Multidrug efflux transporter AcrB pore domain"/>
    <property type="match status" value="1"/>
</dbReference>
<organism evidence="2 3">
    <name type="scientific">Eiseniibacteriota bacterium</name>
    <dbReference type="NCBI Taxonomy" id="2212470"/>
    <lineage>
        <taxon>Bacteria</taxon>
        <taxon>Candidatus Eiseniibacteriota</taxon>
    </lineage>
</organism>
<evidence type="ECO:0000313" key="2">
    <source>
        <dbReference type="EMBL" id="MCA9759014.1"/>
    </source>
</evidence>
<keyword evidence="1" id="KW-1133">Transmembrane helix</keyword>
<feature type="transmembrane region" description="Helical" evidence="1">
    <location>
        <begin position="972"/>
        <end position="994"/>
    </location>
</feature>
<dbReference type="GO" id="GO:0042910">
    <property type="term" value="F:xenobiotic transmembrane transporter activity"/>
    <property type="evidence" value="ECO:0007669"/>
    <property type="project" value="TreeGrafter"/>
</dbReference>
<dbReference type="EMBL" id="JAGQHS010000248">
    <property type="protein sequence ID" value="MCA9759014.1"/>
    <property type="molecule type" value="Genomic_DNA"/>
</dbReference>
<comment type="caution">
    <text evidence="2">The sequence shown here is derived from an EMBL/GenBank/DDBJ whole genome shotgun (WGS) entry which is preliminary data.</text>
</comment>
<dbReference type="Gene3D" id="3.30.70.1430">
    <property type="entry name" value="Multidrug efflux transporter AcrB pore domain"/>
    <property type="match status" value="2"/>
</dbReference>
<feature type="transmembrane region" description="Helical" evidence="1">
    <location>
        <begin position="427"/>
        <end position="448"/>
    </location>
</feature>
<dbReference type="SUPFAM" id="SSF82866">
    <property type="entry name" value="Multidrug efflux transporter AcrB transmembrane domain"/>
    <property type="match status" value="2"/>
</dbReference>
<feature type="transmembrane region" description="Helical" evidence="1">
    <location>
        <begin position="899"/>
        <end position="921"/>
    </location>
</feature>
<dbReference type="SUPFAM" id="SSF82693">
    <property type="entry name" value="Multidrug efflux transporter AcrB pore domain, PN1, PN2, PC1 and PC2 subdomains"/>
    <property type="match status" value="3"/>
</dbReference>
<feature type="transmembrane region" description="Helical" evidence="1">
    <location>
        <begin position="353"/>
        <end position="375"/>
    </location>
</feature>
<feature type="transmembrane region" description="Helical" evidence="1">
    <location>
        <begin position="941"/>
        <end position="960"/>
    </location>
</feature>
<dbReference type="Gene3D" id="1.20.1640.10">
    <property type="entry name" value="Multidrug efflux transporter AcrB transmembrane domain"/>
    <property type="match status" value="2"/>
</dbReference>
<feature type="transmembrane region" description="Helical" evidence="1">
    <location>
        <begin position="381"/>
        <end position="402"/>
    </location>
</feature>
<dbReference type="Pfam" id="PF00873">
    <property type="entry name" value="ACR_tran"/>
    <property type="match status" value="1"/>
</dbReference>
<dbReference type="AlphaFoldDB" id="A0A956NKX7"/>
<keyword evidence="1" id="KW-0812">Transmembrane</keyword>
<feature type="transmembrane region" description="Helical" evidence="1">
    <location>
        <begin position="847"/>
        <end position="866"/>
    </location>
</feature>
<dbReference type="GO" id="GO:0005886">
    <property type="term" value="C:plasma membrane"/>
    <property type="evidence" value="ECO:0007669"/>
    <property type="project" value="TreeGrafter"/>
</dbReference>
<proteinExistence type="predicted"/>
<dbReference type="Gene3D" id="3.30.70.1320">
    <property type="entry name" value="Multidrug efflux transporter AcrB pore domain like"/>
    <property type="match status" value="1"/>
</dbReference>
<feature type="transmembrane region" description="Helical" evidence="1">
    <location>
        <begin position="517"/>
        <end position="534"/>
    </location>
</feature>
<dbReference type="PANTHER" id="PTHR32063">
    <property type="match status" value="1"/>
</dbReference>
<evidence type="ECO:0000256" key="1">
    <source>
        <dbReference type="SAM" id="Phobius"/>
    </source>
</evidence>
<reference evidence="2" key="1">
    <citation type="submission" date="2020-04" db="EMBL/GenBank/DDBJ databases">
        <authorList>
            <person name="Zhang T."/>
        </authorList>
    </citation>
    <scope>NUCLEOTIDE SEQUENCE</scope>
    <source>
        <strain evidence="2">HKST-UBA02</strain>
    </source>
</reference>
<accession>A0A956NKX7</accession>
<keyword evidence="1" id="KW-0472">Membrane</keyword>
<name>A0A956NKX7_UNCEI</name>
<dbReference type="Proteomes" id="UP000739538">
    <property type="component" value="Unassembled WGS sequence"/>
</dbReference>
<evidence type="ECO:0000313" key="3">
    <source>
        <dbReference type="Proteomes" id="UP000739538"/>
    </source>
</evidence>
<feature type="transmembrane region" description="Helical" evidence="1">
    <location>
        <begin position="454"/>
        <end position="478"/>
    </location>
</feature>
<dbReference type="Gene3D" id="3.30.2090.10">
    <property type="entry name" value="Multidrug efflux transporter AcrB TolC docking domain, DN and DC subdomains"/>
    <property type="match status" value="2"/>
</dbReference>
<dbReference type="PRINTS" id="PR00702">
    <property type="entry name" value="ACRIFLAVINRP"/>
</dbReference>
<dbReference type="InterPro" id="IPR027463">
    <property type="entry name" value="AcrB_DN_DC_subdom"/>
</dbReference>
<dbReference type="SUPFAM" id="SSF82714">
    <property type="entry name" value="Multidrug efflux transporter AcrB TolC docking domain, DN and DC subdomains"/>
    <property type="match status" value="2"/>
</dbReference>
<sequence>MSSWLARQSRFVLTASIVLAAAGTFALLHLPVGLFPAIDFPRLAVSLEAGDRPADQMVAQVTRPAEERLRTIPGVRNIRSQTSRGSAEISVMFNWGRDMTTATLQAESELARLSTTVPEASFEVRRMDPTIFPVLGYSLTSNNESLVSLRNFALYQLRPLLAAIDGVAEVTVLGGRDWEYQIVVDPVRLESLGLSIDDVESALAADNVVSAAGKIEDRSRLLLTLVEDRLKTVEDIGSIVVKSEDGNVVQLDDIAAVELGLAPDWTRVTADGTDAVLINIRQAPDANSLALTDAVKNILRRESAHFPPGIQMTPFYDQSDLVRSAAGSVRDAILIGTLLAGLVIFVFLRSVRFVLIVAILLPAALVSTALLLSVLGLTLNIMTLGGMAAAVGLIVDDVVVMLEHITRRLSGGTVGALEASGEMTRPLVGSSLATIIVFTPLAFLSGVTGGFFKALAVTMAASLFFSMIFGLTVVPLLARRFTDARDAERAETANAWLRAIGRGYDRMMRRVLHHSRPAAAALILVAVVGGGLAAKHVSSGFMPAMDEGGFVLDYVAPAGLSLTETDRLVRQIEQIIRSTPEVRSYSRRTGVQLGGGLTEANEGDMFVRLNPPPRRSIDDVMAEIRSRVSAEVPGIEIETIQLMADLIGDLTAVPQPIEVKLYGTDPAALEAGADEIKKTLEGIQGVVEVQKSDRVAGDAILISLDRPALAIEALDPGSVAAQLGRLVGGAVPNTIQAGERGIDVRVWADENLRNRVASIEHLTLSSPDGHLLPLGRVADVSLVSGQPQISRENLQGMTAVTGRLEGRDMGSAMRDVNRAMAGVRLPAGTRYEFGGLYAEQQKSFRDLTLVFGAAFTLSALLLLYLFRDFSRTVSILGVVVLSIGGVLFGLWVTRTELNIAAMMGLTMVIGIIAELGVFYFAELPDGETEHHHRISAGLARLRPITMSALIAILALLPIALKIGEGSALLAPMAVAIISGLLVGAPLVLVAGPVFHGALGPHRRGAGAIQ</sequence>
<feature type="transmembrane region" description="Helical" evidence="1">
    <location>
        <begin position="873"/>
        <end position="893"/>
    </location>
</feature>
<dbReference type="InterPro" id="IPR001036">
    <property type="entry name" value="Acrflvin-R"/>
</dbReference>
<dbReference type="PANTHER" id="PTHR32063:SF0">
    <property type="entry name" value="SWARMING MOTILITY PROTEIN SWRC"/>
    <property type="match status" value="1"/>
</dbReference>
<reference evidence="2" key="2">
    <citation type="journal article" date="2021" name="Microbiome">
        <title>Successional dynamics and alternative stable states in a saline activated sludge microbial community over 9 years.</title>
        <authorList>
            <person name="Wang Y."/>
            <person name="Ye J."/>
            <person name="Ju F."/>
            <person name="Liu L."/>
            <person name="Boyd J.A."/>
            <person name="Deng Y."/>
            <person name="Parks D.H."/>
            <person name="Jiang X."/>
            <person name="Yin X."/>
            <person name="Woodcroft B.J."/>
            <person name="Tyson G.W."/>
            <person name="Hugenholtz P."/>
            <person name="Polz M.F."/>
            <person name="Zhang T."/>
        </authorList>
    </citation>
    <scope>NUCLEOTIDE SEQUENCE</scope>
    <source>
        <strain evidence="2">HKST-UBA02</strain>
    </source>
</reference>